<dbReference type="EMBL" id="JALNTZ010000006">
    <property type="protein sequence ID" value="KAJ3650306.1"/>
    <property type="molecule type" value="Genomic_DNA"/>
</dbReference>
<dbReference type="GO" id="GO:0005758">
    <property type="term" value="C:mitochondrial intermembrane space"/>
    <property type="evidence" value="ECO:0007669"/>
    <property type="project" value="InterPro"/>
</dbReference>
<evidence type="ECO:0000259" key="1">
    <source>
        <dbReference type="PROSITE" id="PS50904"/>
    </source>
</evidence>
<dbReference type="AlphaFoldDB" id="A0AA38I979"/>
<name>A0AA38I979_9CUCU</name>
<feature type="domain" description="PRELI/MSF1" evidence="1">
    <location>
        <begin position="7"/>
        <end position="175"/>
    </location>
</feature>
<dbReference type="Pfam" id="PF04707">
    <property type="entry name" value="PRELI"/>
    <property type="match status" value="1"/>
</dbReference>
<dbReference type="InterPro" id="IPR037365">
    <property type="entry name" value="Slowmo/Ups"/>
</dbReference>
<keyword evidence="3" id="KW-1185">Reference proteome</keyword>
<protein>
    <recommendedName>
        <fullName evidence="1">PRELI/MSF1 domain-containing protein</fullName>
    </recommendedName>
</protein>
<reference evidence="2" key="1">
    <citation type="journal article" date="2023" name="G3 (Bethesda)">
        <title>Whole genome assemblies of Zophobas morio and Tenebrio molitor.</title>
        <authorList>
            <person name="Kaur S."/>
            <person name="Stinson S.A."/>
            <person name="diCenzo G.C."/>
        </authorList>
    </citation>
    <scope>NUCLEOTIDE SEQUENCE</scope>
    <source>
        <strain evidence="2">QUZm001</strain>
    </source>
</reference>
<proteinExistence type="predicted"/>
<evidence type="ECO:0000313" key="2">
    <source>
        <dbReference type="EMBL" id="KAJ3650306.1"/>
    </source>
</evidence>
<dbReference type="PROSITE" id="PS50904">
    <property type="entry name" value="PRELI_MSF1"/>
    <property type="match status" value="1"/>
</dbReference>
<evidence type="ECO:0000313" key="3">
    <source>
        <dbReference type="Proteomes" id="UP001168821"/>
    </source>
</evidence>
<comment type="caution">
    <text evidence="2">The sequence shown here is derived from an EMBL/GenBank/DDBJ whole genome shotgun (WGS) entry which is preliminary data.</text>
</comment>
<gene>
    <name evidence="2" type="ORF">Zmor_022001</name>
</gene>
<dbReference type="PANTHER" id="PTHR11158">
    <property type="entry name" value="MSF1/PX19 RELATED"/>
    <property type="match status" value="1"/>
</dbReference>
<dbReference type="InterPro" id="IPR006797">
    <property type="entry name" value="PRELI/MSF1_dom"/>
</dbReference>
<organism evidence="2 3">
    <name type="scientific">Zophobas morio</name>
    <dbReference type="NCBI Taxonomy" id="2755281"/>
    <lineage>
        <taxon>Eukaryota</taxon>
        <taxon>Metazoa</taxon>
        <taxon>Ecdysozoa</taxon>
        <taxon>Arthropoda</taxon>
        <taxon>Hexapoda</taxon>
        <taxon>Insecta</taxon>
        <taxon>Pterygota</taxon>
        <taxon>Neoptera</taxon>
        <taxon>Endopterygota</taxon>
        <taxon>Coleoptera</taxon>
        <taxon>Polyphaga</taxon>
        <taxon>Cucujiformia</taxon>
        <taxon>Tenebrionidae</taxon>
        <taxon>Zophobas</taxon>
    </lineage>
</organism>
<sequence>MKNQRKNEFYEHTTIFNYTWDQVAQGFWKRYPNPNSKHVLSEDTVCRNVRSGRLFSTRLLSKTNPIPKWAERFITSKHVHIIEESIVDPVNKVLITYTRNLGYTKVMSVTEKVVYRQSDEQPGKTVAVRSAWIDSQIRGFSRAICAFGYERFKKNCNKMVGGFNYVLANMFPLQSTVTTTHATITATSKLKDAAINASALAKSKAVPIYASLHPNQS</sequence>
<dbReference type="Proteomes" id="UP001168821">
    <property type="component" value="Unassembled WGS sequence"/>
</dbReference>
<accession>A0AA38I979</accession>